<sequence>MPPDPAKKLADLVQQAGRLHSLPEHSRAEHERELFGEVRLGLLQPDALEGSFEEHDMAAMLRLMVSCGSKKRLASRAVENLKQFLNSRSWLKVAHGSPELLLELKGFLLENPEVTKDADMTAVASLLEAPPSDSRCRPDSPTSPAKLDDDTRRMILEPLQRGRELMASCRWHVVGDESGQALSLFCRGVTRLAGTAVGREAMEAPGAELPVLDWLASDWPNIIKFLANVYESRRLNRSQIEACVEKLRSLSPNFSEAEASAEGLPWRPKCADGAPEDTKDDLSPVEVEEAEEPPPPPPPLPPPAEEEKPGLLKRILWGGKAEEPAAPPAPPAPVPAPTVVVPKAAPAAAGYPSDPAGSGAPARAPKAAAKPGVVWVDVNPKAWQKTTLNGHTGLSFQGFDGTQETKPWLSYVQQRAASDERVAVLILNRRHKNDAVAIKQFCASKRVPPPQFIVCGKGAPEEVCREWGMQDIHVTKDWDEATRIALSEVRTPGPLPLPRDPRHRAATDM</sequence>
<keyword evidence="3" id="KW-1185">Reference proteome</keyword>
<organism evidence="2 3">
    <name type="scientific">Symbiodinium necroappetens</name>
    <dbReference type="NCBI Taxonomy" id="1628268"/>
    <lineage>
        <taxon>Eukaryota</taxon>
        <taxon>Sar</taxon>
        <taxon>Alveolata</taxon>
        <taxon>Dinophyceae</taxon>
        <taxon>Suessiales</taxon>
        <taxon>Symbiodiniaceae</taxon>
        <taxon>Symbiodinium</taxon>
    </lineage>
</organism>
<dbReference type="OrthoDB" id="431902at2759"/>
<feature type="region of interest" description="Disordered" evidence="1">
    <location>
        <begin position="129"/>
        <end position="148"/>
    </location>
</feature>
<dbReference type="EMBL" id="CAJNJA010050697">
    <property type="protein sequence ID" value="CAE7842287.1"/>
    <property type="molecule type" value="Genomic_DNA"/>
</dbReference>
<feature type="region of interest" description="Disordered" evidence="1">
    <location>
        <begin position="258"/>
        <end position="307"/>
    </location>
</feature>
<gene>
    <name evidence="2" type="ORF">SNEC2469_LOCUS25603</name>
</gene>
<evidence type="ECO:0000313" key="2">
    <source>
        <dbReference type="EMBL" id="CAE7842287.1"/>
    </source>
</evidence>
<accession>A0A812ZVF9</accession>
<dbReference type="AlphaFoldDB" id="A0A812ZVF9"/>
<comment type="caution">
    <text evidence="2">The sequence shown here is derived from an EMBL/GenBank/DDBJ whole genome shotgun (WGS) entry which is preliminary data.</text>
</comment>
<name>A0A812ZVF9_9DINO</name>
<feature type="compositionally biased region" description="Basic and acidic residues" evidence="1">
    <location>
        <begin position="499"/>
        <end position="509"/>
    </location>
</feature>
<dbReference type="Proteomes" id="UP000601435">
    <property type="component" value="Unassembled WGS sequence"/>
</dbReference>
<evidence type="ECO:0000313" key="3">
    <source>
        <dbReference type="Proteomes" id="UP000601435"/>
    </source>
</evidence>
<feature type="region of interest" description="Disordered" evidence="1">
    <location>
        <begin position="490"/>
        <end position="509"/>
    </location>
</feature>
<reference evidence="2" key="1">
    <citation type="submission" date="2021-02" db="EMBL/GenBank/DDBJ databases">
        <authorList>
            <person name="Dougan E. K."/>
            <person name="Rhodes N."/>
            <person name="Thang M."/>
            <person name="Chan C."/>
        </authorList>
    </citation>
    <scope>NUCLEOTIDE SEQUENCE</scope>
</reference>
<feature type="compositionally biased region" description="Pro residues" evidence="1">
    <location>
        <begin position="293"/>
        <end position="303"/>
    </location>
</feature>
<evidence type="ECO:0000256" key="1">
    <source>
        <dbReference type="SAM" id="MobiDB-lite"/>
    </source>
</evidence>
<proteinExistence type="predicted"/>
<protein>
    <submittedName>
        <fullName evidence="2">Uncharacterized protein</fullName>
    </submittedName>
</protein>